<dbReference type="AlphaFoldDB" id="A0A1Z1WFA4"/>
<proteinExistence type="predicted"/>
<organism evidence="1 2">
    <name type="scientific">Streptomyces alboflavus</name>
    <dbReference type="NCBI Taxonomy" id="67267"/>
    <lineage>
        <taxon>Bacteria</taxon>
        <taxon>Bacillati</taxon>
        <taxon>Actinomycetota</taxon>
        <taxon>Actinomycetes</taxon>
        <taxon>Kitasatosporales</taxon>
        <taxon>Streptomycetaceae</taxon>
        <taxon>Streptomyces</taxon>
    </lineage>
</organism>
<accession>A0A1Z1WFA4</accession>
<evidence type="ECO:0000313" key="1">
    <source>
        <dbReference type="EMBL" id="ARX85058.1"/>
    </source>
</evidence>
<keyword evidence="2" id="KW-1185">Reference proteome</keyword>
<dbReference type="Proteomes" id="UP000195880">
    <property type="component" value="Chromosome"/>
</dbReference>
<evidence type="ECO:0000313" key="2">
    <source>
        <dbReference type="Proteomes" id="UP000195880"/>
    </source>
</evidence>
<dbReference type="EMBL" id="CP021748">
    <property type="protein sequence ID" value="ARX85058.1"/>
    <property type="molecule type" value="Genomic_DNA"/>
</dbReference>
<protein>
    <submittedName>
        <fullName evidence="1">Uncharacterized protein</fullName>
    </submittedName>
</protein>
<name>A0A1Z1WFA4_9ACTN</name>
<gene>
    <name evidence="1" type="ORF">SMD44_04516</name>
</gene>
<dbReference type="KEGG" id="salf:SMD44_04516"/>
<reference evidence="1 2" key="1">
    <citation type="submission" date="2017-05" db="EMBL/GenBank/DDBJ databases">
        <title>Streptomyces alboflavus Genome sequencing and assembly.</title>
        <authorList>
            <person name="Wang Y."/>
            <person name="Du B."/>
            <person name="Ding Y."/>
            <person name="Liu H."/>
            <person name="Hou Q."/>
            <person name="Liu K."/>
            <person name="Wang C."/>
            <person name="Yao L."/>
        </authorList>
    </citation>
    <scope>NUCLEOTIDE SEQUENCE [LARGE SCALE GENOMIC DNA]</scope>
    <source>
        <strain evidence="1 2">MDJK44</strain>
    </source>
</reference>
<sequence length="68" mass="7242">MSLPLPASHLDQQVQEAYEAYLRHVDDCAGCQGEAGCCEGARLRQEQRAAQRACLRGSAGEGAASPPR</sequence>